<keyword evidence="1" id="KW-0472">Membrane</keyword>
<accession>A0A5N5UAW9</accession>
<comment type="caution">
    <text evidence="2">The sequence shown here is derived from an EMBL/GenBank/DDBJ whole genome shotgun (WGS) entry which is preliminary data.</text>
</comment>
<organism evidence="2 3">
    <name type="scientific">Halosegnis rubeus</name>
    <dbReference type="NCBI Taxonomy" id="2212850"/>
    <lineage>
        <taxon>Archaea</taxon>
        <taxon>Methanobacteriati</taxon>
        <taxon>Methanobacteriota</taxon>
        <taxon>Stenosarchaea group</taxon>
        <taxon>Halobacteria</taxon>
        <taxon>Halobacteriales</taxon>
        <taxon>Natronomonadaceae</taxon>
        <taxon>Halosegnis</taxon>
    </lineage>
</organism>
<keyword evidence="1" id="KW-1133">Transmembrane helix</keyword>
<evidence type="ECO:0000313" key="3">
    <source>
        <dbReference type="Proteomes" id="UP000326865"/>
    </source>
</evidence>
<evidence type="ECO:0000256" key="1">
    <source>
        <dbReference type="SAM" id="Phobius"/>
    </source>
</evidence>
<dbReference type="Proteomes" id="UP000326865">
    <property type="component" value="Unassembled WGS sequence"/>
</dbReference>
<dbReference type="EMBL" id="QKKZ01000002">
    <property type="protein sequence ID" value="KAB7514812.1"/>
    <property type="molecule type" value="Genomic_DNA"/>
</dbReference>
<dbReference type="AlphaFoldDB" id="A0A5N5UAW9"/>
<keyword evidence="3" id="KW-1185">Reference proteome</keyword>
<sequence length="71" mass="7460">MDLDAERPESRVMNGRDIAIAAVLATILANLLIAVVPAGGLFYVGSILAGTVAGLLVTRHLILPYLNGDWS</sequence>
<dbReference type="RefSeq" id="WP_152133996.1">
    <property type="nucleotide sequence ID" value="NZ_QKKZ01000002.1"/>
</dbReference>
<gene>
    <name evidence="2" type="ORF">DM867_06800</name>
</gene>
<name>A0A5N5UAW9_9EURY</name>
<proteinExistence type="predicted"/>
<feature type="transmembrane region" description="Helical" evidence="1">
    <location>
        <begin position="42"/>
        <end position="62"/>
    </location>
</feature>
<reference evidence="2 3" key="1">
    <citation type="submission" date="2019-10" db="EMBL/GenBank/DDBJ databases">
        <title>Unraveling microbial dark matter from salterns through culturing: the case of the genus Halosegnis.</title>
        <authorList>
            <person name="Duran-Viseras A."/>
            <person name="Andrei A.-S."/>
            <person name="Vera-Gargallo B."/>
            <person name="Ghai R."/>
            <person name="Sanchez-Porro C."/>
            <person name="Ventosa A."/>
        </authorList>
    </citation>
    <scope>NUCLEOTIDE SEQUENCE [LARGE SCALE GENOMIC DNA]</scope>
    <source>
        <strain evidence="2 3">F18-79</strain>
    </source>
</reference>
<feature type="transmembrane region" description="Helical" evidence="1">
    <location>
        <begin position="18"/>
        <end position="36"/>
    </location>
</feature>
<keyword evidence="1" id="KW-0812">Transmembrane</keyword>
<evidence type="ECO:0000313" key="2">
    <source>
        <dbReference type="EMBL" id="KAB7514812.1"/>
    </source>
</evidence>
<protein>
    <submittedName>
        <fullName evidence="2">Uncharacterized protein</fullName>
    </submittedName>
</protein>